<evidence type="ECO:0000256" key="1">
    <source>
        <dbReference type="SAM" id="MobiDB-lite"/>
    </source>
</evidence>
<evidence type="ECO:0000313" key="2">
    <source>
        <dbReference type="EMBL" id="QIP15134.1"/>
    </source>
</evidence>
<proteinExistence type="predicted"/>
<dbReference type="RefSeq" id="WP_167212585.1">
    <property type="nucleotide sequence ID" value="NZ_CP050063.1"/>
</dbReference>
<dbReference type="EMBL" id="CP050063">
    <property type="protein sequence ID" value="QIP15134.1"/>
    <property type="molecule type" value="Genomic_DNA"/>
</dbReference>
<dbReference type="KEGG" id="spib:G8759_22170"/>
<reference evidence="2 3" key="1">
    <citation type="submission" date="2020-03" db="EMBL/GenBank/DDBJ databases">
        <authorList>
            <person name="Kim M.K."/>
        </authorList>
    </citation>
    <scope>NUCLEOTIDE SEQUENCE [LARGE SCALE GENOMIC DNA]</scope>
    <source>
        <strain evidence="2 3">BT328</strain>
    </source>
</reference>
<feature type="region of interest" description="Disordered" evidence="1">
    <location>
        <begin position="53"/>
        <end position="81"/>
    </location>
</feature>
<evidence type="ECO:0008006" key="4">
    <source>
        <dbReference type="Google" id="ProtNLM"/>
    </source>
</evidence>
<evidence type="ECO:0000313" key="3">
    <source>
        <dbReference type="Proteomes" id="UP000501802"/>
    </source>
</evidence>
<organism evidence="2 3">
    <name type="scientific">Spirosoma aureum</name>
    <dbReference type="NCBI Taxonomy" id="2692134"/>
    <lineage>
        <taxon>Bacteria</taxon>
        <taxon>Pseudomonadati</taxon>
        <taxon>Bacteroidota</taxon>
        <taxon>Cytophagia</taxon>
        <taxon>Cytophagales</taxon>
        <taxon>Cytophagaceae</taxon>
        <taxon>Spirosoma</taxon>
    </lineage>
</organism>
<dbReference type="AlphaFoldDB" id="A0A6G9AS17"/>
<sequence>MSLSEKKQAVQSLVERLTNEATVRKVFGEPIVVDHKTIIPVAKVILGFGGGYGEGHSQPKTTSSDESDGEQGEGGGLGGGLAIQPQGVIEITTTNTRYIPLSTGRHIAIGIALGFVLGKLLRRRKN</sequence>
<gene>
    <name evidence="2" type="ORF">G8759_22170</name>
</gene>
<dbReference type="Proteomes" id="UP000501802">
    <property type="component" value="Chromosome"/>
</dbReference>
<dbReference type="InterPro" id="IPR014229">
    <property type="entry name" value="Spore_YtfJ"/>
</dbReference>
<protein>
    <recommendedName>
        <fullName evidence="4">Sporulation protein</fullName>
    </recommendedName>
</protein>
<accession>A0A6G9AS17</accession>
<dbReference type="Pfam" id="PF09579">
    <property type="entry name" value="Spore_YtfJ"/>
    <property type="match status" value="1"/>
</dbReference>
<dbReference type="PANTHER" id="PTHR39162">
    <property type="entry name" value="GLL3345 PROTEIN"/>
    <property type="match status" value="1"/>
</dbReference>
<dbReference type="PANTHER" id="PTHR39162:SF1">
    <property type="entry name" value="SPORULATION PROTEIN YTFJ"/>
    <property type="match status" value="1"/>
</dbReference>
<feature type="compositionally biased region" description="Gly residues" evidence="1">
    <location>
        <begin position="72"/>
        <end position="81"/>
    </location>
</feature>
<keyword evidence="3" id="KW-1185">Reference proteome</keyword>
<name>A0A6G9AS17_9BACT</name>